<dbReference type="FunFam" id="1.10.3470.10:FF:000001">
    <property type="entry name" value="Vitamin B12 ABC transporter permease BtuC"/>
    <property type="match status" value="1"/>
</dbReference>
<evidence type="ECO:0000256" key="8">
    <source>
        <dbReference type="SAM" id="Phobius"/>
    </source>
</evidence>
<dbReference type="GO" id="GO:0033214">
    <property type="term" value="P:siderophore-iron import into cell"/>
    <property type="evidence" value="ECO:0007669"/>
    <property type="project" value="TreeGrafter"/>
</dbReference>
<dbReference type="PANTHER" id="PTHR30472:SF25">
    <property type="entry name" value="ABC TRANSPORTER PERMEASE PROTEIN MJ0876-RELATED"/>
    <property type="match status" value="1"/>
</dbReference>
<dbReference type="Pfam" id="PF01032">
    <property type="entry name" value="FecCD"/>
    <property type="match status" value="1"/>
</dbReference>
<feature type="transmembrane region" description="Helical" evidence="8">
    <location>
        <begin position="183"/>
        <end position="202"/>
    </location>
</feature>
<keyword evidence="7 8" id="KW-0472">Membrane</keyword>
<dbReference type="InterPro" id="IPR000522">
    <property type="entry name" value="ABC_transptr_permease_BtuC"/>
</dbReference>
<feature type="transmembrane region" description="Helical" evidence="8">
    <location>
        <begin position="230"/>
        <end position="250"/>
    </location>
</feature>
<name>A0AAT9LFV6_9FIRM</name>
<dbReference type="KEGG" id="fcz:IMF26_02035"/>
<sequence>MAVTALVAVSVSLGLALGTVFIPIGEITRILKEGPRQGDTFSLIIWTLRFPRVLLAFVEGASLSVAGVVMQGLFRNPMADPYVLGVASGASLGAVVGIVMGIGKALGLWALPGLAFLGAIGSTLFVYALSTKKGRTDTWTLLLSGIAVSSLVSSLIALIMVLWRERVEEIVFWTMGGLSRASWQSVLAAACYSLPGMWVLWLQARPLNALSFGEESAFHLGVAVEKSKRILLWASALITASGVAFTGPVGFVGLVVPHVVRLLTGPDHRWLLPLSALTGGNVLILADLLARTLRPPLEIPVGVITALFGAPFFLYLLFKTRRSGMDE</sequence>
<dbReference type="Gene3D" id="1.10.3470.10">
    <property type="entry name" value="ABC transporter involved in vitamin B12 uptake, BtuC"/>
    <property type="match status" value="1"/>
</dbReference>
<reference evidence="9" key="1">
    <citation type="submission" date="2020-10" db="EMBL/GenBank/DDBJ databases">
        <authorList>
            <person name="Kadnikov V."/>
            <person name="Beletsky A.V."/>
            <person name="Mardanov A.V."/>
            <person name="Karnachuk O.V."/>
            <person name="Ravin N.V."/>
        </authorList>
    </citation>
    <scope>NUCLEOTIDE SEQUENCE</scope>
    <source>
        <strain evidence="9">Bu02</strain>
    </source>
</reference>
<gene>
    <name evidence="9" type="ORF">IMF26_02035</name>
</gene>
<feature type="transmembrane region" description="Helical" evidence="8">
    <location>
        <begin position="141"/>
        <end position="163"/>
    </location>
</feature>
<keyword evidence="4" id="KW-1003">Cell membrane</keyword>
<evidence type="ECO:0000256" key="6">
    <source>
        <dbReference type="ARBA" id="ARBA00022989"/>
    </source>
</evidence>
<accession>A0AAT9LFV6</accession>
<organism evidence="9">
    <name type="scientific">Candidatus Fermentithermobacillus carboniphilus</name>
    <dbReference type="NCBI Taxonomy" id="3085328"/>
    <lineage>
        <taxon>Bacteria</taxon>
        <taxon>Bacillati</taxon>
        <taxon>Bacillota</taxon>
        <taxon>Candidatus Fermentithermobacillia</taxon>
        <taxon>Candidatus Fermentithermobacillales</taxon>
        <taxon>Candidatus Fermentithermobacillaceae</taxon>
        <taxon>Candidatus Fermentithermobacillus</taxon>
    </lineage>
</organism>
<keyword evidence="5 8" id="KW-0812">Transmembrane</keyword>
<dbReference type="InterPro" id="IPR037294">
    <property type="entry name" value="ABC_BtuC-like"/>
</dbReference>
<dbReference type="PANTHER" id="PTHR30472">
    <property type="entry name" value="FERRIC ENTEROBACTIN TRANSPORT SYSTEM PERMEASE PROTEIN"/>
    <property type="match status" value="1"/>
</dbReference>
<reference evidence="9" key="2">
    <citation type="journal article" date="2023" name="Biology">
        <title>Prokaryotic Life Associated with Coal-Fire Gas Vents Revealed by Metagenomics.</title>
        <authorList>
            <person name="Kadnikov V.V."/>
            <person name="Mardanov A.V."/>
            <person name="Beletsky A.V."/>
            <person name="Karnachuk O.V."/>
            <person name="Ravin N.V."/>
        </authorList>
    </citation>
    <scope>NUCLEOTIDE SEQUENCE</scope>
    <source>
        <strain evidence="9">Bu02</strain>
    </source>
</reference>
<comment type="subcellular location">
    <subcellularLocation>
        <location evidence="1">Cell membrane</location>
        <topology evidence="1">Multi-pass membrane protein</topology>
    </subcellularLocation>
</comment>
<evidence type="ECO:0000256" key="4">
    <source>
        <dbReference type="ARBA" id="ARBA00022475"/>
    </source>
</evidence>
<feature type="transmembrane region" description="Helical" evidence="8">
    <location>
        <begin position="50"/>
        <end position="70"/>
    </location>
</feature>
<keyword evidence="6 8" id="KW-1133">Transmembrane helix</keyword>
<proteinExistence type="inferred from homology"/>
<comment type="similarity">
    <text evidence="2">Belongs to the binding-protein-dependent transport system permease family. FecCD subfamily.</text>
</comment>
<dbReference type="SUPFAM" id="SSF81345">
    <property type="entry name" value="ABC transporter involved in vitamin B12 uptake, BtuC"/>
    <property type="match status" value="1"/>
</dbReference>
<keyword evidence="3" id="KW-0813">Transport</keyword>
<evidence type="ECO:0000256" key="5">
    <source>
        <dbReference type="ARBA" id="ARBA00022692"/>
    </source>
</evidence>
<evidence type="ECO:0000256" key="2">
    <source>
        <dbReference type="ARBA" id="ARBA00007935"/>
    </source>
</evidence>
<feature type="transmembrane region" description="Helical" evidence="8">
    <location>
        <begin position="108"/>
        <end position="129"/>
    </location>
</feature>
<dbReference type="EMBL" id="CP062796">
    <property type="protein sequence ID" value="QUL99539.1"/>
    <property type="molecule type" value="Genomic_DNA"/>
</dbReference>
<evidence type="ECO:0000256" key="3">
    <source>
        <dbReference type="ARBA" id="ARBA00022448"/>
    </source>
</evidence>
<evidence type="ECO:0000256" key="7">
    <source>
        <dbReference type="ARBA" id="ARBA00023136"/>
    </source>
</evidence>
<protein>
    <submittedName>
        <fullName evidence="9">Iron ABC transporter permease</fullName>
    </submittedName>
</protein>
<dbReference type="GO" id="GO:0022857">
    <property type="term" value="F:transmembrane transporter activity"/>
    <property type="evidence" value="ECO:0007669"/>
    <property type="project" value="InterPro"/>
</dbReference>
<evidence type="ECO:0000313" key="9">
    <source>
        <dbReference type="EMBL" id="QUL99539.1"/>
    </source>
</evidence>
<evidence type="ECO:0000256" key="1">
    <source>
        <dbReference type="ARBA" id="ARBA00004651"/>
    </source>
</evidence>
<dbReference type="CDD" id="cd06550">
    <property type="entry name" value="TM_ABC_iron-siderophores_like"/>
    <property type="match status" value="1"/>
</dbReference>
<feature type="transmembrane region" description="Helical" evidence="8">
    <location>
        <begin position="82"/>
        <end position="102"/>
    </location>
</feature>
<dbReference type="GO" id="GO:0005886">
    <property type="term" value="C:plasma membrane"/>
    <property type="evidence" value="ECO:0007669"/>
    <property type="project" value="UniProtKB-SubCell"/>
</dbReference>
<dbReference type="AlphaFoldDB" id="A0AAT9LFV6"/>
<feature type="transmembrane region" description="Helical" evidence="8">
    <location>
        <begin position="297"/>
        <end position="318"/>
    </location>
</feature>